<accession>A0A3M2LD14</accession>
<evidence type="ECO:0000313" key="2">
    <source>
        <dbReference type="Proteomes" id="UP000279275"/>
    </source>
</evidence>
<organism evidence="1 2">
    <name type="scientific">Nocardia stercoris</name>
    <dbReference type="NCBI Taxonomy" id="2483361"/>
    <lineage>
        <taxon>Bacteria</taxon>
        <taxon>Bacillati</taxon>
        <taxon>Actinomycetota</taxon>
        <taxon>Actinomycetes</taxon>
        <taxon>Mycobacteriales</taxon>
        <taxon>Nocardiaceae</taxon>
        <taxon>Nocardia</taxon>
    </lineage>
</organism>
<reference evidence="1 2" key="1">
    <citation type="submission" date="2018-10" db="EMBL/GenBank/DDBJ databases">
        <title>Isolation from cow dung.</title>
        <authorList>
            <person name="Ling L."/>
        </authorList>
    </citation>
    <scope>NUCLEOTIDE SEQUENCE [LARGE SCALE GENOMIC DNA]</scope>
    <source>
        <strain evidence="1 2">NEAU-LL90</strain>
    </source>
</reference>
<keyword evidence="2" id="KW-1185">Reference proteome</keyword>
<comment type="caution">
    <text evidence="1">The sequence shown here is derived from an EMBL/GenBank/DDBJ whole genome shotgun (WGS) entry which is preliminary data.</text>
</comment>
<proteinExistence type="predicted"/>
<dbReference type="Proteomes" id="UP000279275">
    <property type="component" value="Unassembled WGS sequence"/>
</dbReference>
<dbReference type="AlphaFoldDB" id="A0A3M2LD14"/>
<sequence length="67" mass="6853">MQESTRGVRPPVPHGLVPLILGSTAAGHHRATLIPAAAGGRPGALGAVVRTHMRKRPLTGVEGCRSA</sequence>
<gene>
    <name evidence="1" type="ORF">EBN03_01150</name>
</gene>
<protein>
    <submittedName>
        <fullName evidence="1">Uncharacterized protein</fullName>
    </submittedName>
</protein>
<dbReference type="EMBL" id="RFFH01000001">
    <property type="protein sequence ID" value="RMI34986.1"/>
    <property type="molecule type" value="Genomic_DNA"/>
</dbReference>
<evidence type="ECO:0000313" key="1">
    <source>
        <dbReference type="EMBL" id="RMI34986.1"/>
    </source>
</evidence>
<name>A0A3M2LD14_9NOCA</name>